<evidence type="ECO:0000256" key="2">
    <source>
        <dbReference type="ARBA" id="ARBA00022723"/>
    </source>
</evidence>
<reference evidence="9 10" key="1">
    <citation type="submission" date="2017-10" db="EMBL/GenBank/DDBJ databases">
        <authorList>
            <person name="Banno H."/>
            <person name="Chua N.-H."/>
        </authorList>
    </citation>
    <scope>NUCLEOTIDE SEQUENCE [LARGE SCALE GENOMIC DNA]</scope>
    <source>
        <strain evidence="9 10">YW11</strain>
    </source>
</reference>
<dbReference type="PANTHER" id="PTHR22726:SF24">
    <property type="entry name" value="M48 FAMILY METALLOPEPTIDASE"/>
    <property type="match status" value="1"/>
</dbReference>
<evidence type="ECO:0000256" key="7">
    <source>
        <dbReference type="SAM" id="SignalP"/>
    </source>
</evidence>
<evidence type="ECO:0000256" key="3">
    <source>
        <dbReference type="ARBA" id="ARBA00022801"/>
    </source>
</evidence>
<dbReference type="Proteomes" id="UP000223527">
    <property type="component" value="Unassembled WGS sequence"/>
</dbReference>
<feature type="domain" description="Peptidase M48" evidence="8">
    <location>
        <begin position="76"/>
        <end position="245"/>
    </location>
</feature>
<keyword evidence="2" id="KW-0479">Metal-binding</keyword>
<evidence type="ECO:0000256" key="5">
    <source>
        <dbReference type="ARBA" id="ARBA00023049"/>
    </source>
</evidence>
<proteinExistence type="inferred from homology"/>
<sequence>MTMRPALPLLLCLPLLACAQPVYEVPVATPAGVQAAVAEIGQGAAPGRRSLTEAEAKAAITRVAQRLAPAGSAVCQEVGRGAGCEWRFVYDPSTDLNAAATGEGVIVVQRGVAEHARNDAEIAFVVAHEMAHHVADHVRSTQNRAQAGAVLGGILASLAGSYAGLETGQLAQTASGVGAQLGVISYSKAQEREADVLGAAILHRAGYDIGEAREMLLTLARLSGRTETGRLSTHPAGPDRIASFDGAVSELQARSWRLAPGR</sequence>
<dbReference type="GO" id="GO:0016020">
    <property type="term" value="C:membrane"/>
    <property type="evidence" value="ECO:0007669"/>
    <property type="project" value="TreeGrafter"/>
</dbReference>
<evidence type="ECO:0000256" key="1">
    <source>
        <dbReference type="ARBA" id="ARBA00022670"/>
    </source>
</evidence>
<keyword evidence="10" id="KW-1185">Reference proteome</keyword>
<dbReference type="AlphaFoldDB" id="A0A2C7ADG3"/>
<gene>
    <name evidence="9" type="ORF">CR162_04445</name>
</gene>
<comment type="cofactor">
    <cofactor evidence="6">
        <name>Zn(2+)</name>
        <dbReference type="ChEBI" id="CHEBI:29105"/>
    </cofactor>
    <text evidence="6">Binds 1 zinc ion per subunit.</text>
</comment>
<keyword evidence="3 6" id="KW-0378">Hydrolase</keyword>
<evidence type="ECO:0000256" key="6">
    <source>
        <dbReference type="RuleBase" id="RU003983"/>
    </source>
</evidence>
<protein>
    <recommendedName>
        <fullName evidence="8">Peptidase M48 domain-containing protein</fullName>
    </recommendedName>
</protein>
<dbReference type="InterPro" id="IPR001915">
    <property type="entry name" value="Peptidase_M48"/>
</dbReference>
<organism evidence="9 10">
    <name type="scientific">Teichococcus rhizosphaerae</name>
    <dbReference type="NCBI Taxonomy" id="1335062"/>
    <lineage>
        <taxon>Bacteria</taxon>
        <taxon>Pseudomonadati</taxon>
        <taxon>Pseudomonadota</taxon>
        <taxon>Alphaproteobacteria</taxon>
        <taxon>Acetobacterales</taxon>
        <taxon>Roseomonadaceae</taxon>
        <taxon>Roseomonas</taxon>
    </lineage>
</organism>
<keyword evidence="7" id="KW-0732">Signal</keyword>
<dbReference type="GO" id="GO:0046872">
    <property type="term" value="F:metal ion binding"/>
    <property type="evidence" value="ECO:0007669"/>
    <property type="project" value="UniProtKB-KW"/>
</dbReference>
<dbReference type="InterPro" id="IPR051156">
    <property type="entry name" value="Mito/Outer_Membr_Metalloprot"/>
</dbReference>
<name>A0A2C7ADG3_9PROT</name>
<comment type="similarity">
    <text evidence="6">Belongs to the peptidase M48 family.</text>
</comment>
<dbReference type="Gene3D" id="3.30.2010.10">
    <property type="entry name" value="Metalloproteases ('zincins'), catalytic domain"/>
    <property type="match status" value="1"/>
</dbReference>
<keyword evidence="5 6" id="KW-0482">Metalloprotease</keyword>
<comment type="caution">
    <text evidence="9">The sequence shown here is derived from an EMBL/GenBank/DDBJ whole genome shotgun (WGS) entry which is preliminary data.</text>
</comment>
<keyword evidence="4 6" id="KW-0862">Zinc</keyword>
<evidence type="ECO:0000313" key="10">
    <source>
        <dbReference type="Proteomes" id="UP000223527"/>
    </source>
</evidence>
<evidence type="ECO:0000313" key="9">
    <source>
        <dbReference type="EMBL" id="PHK96099.1"/>
    </source>
</evidence>
<accession>A0A2C7ADG3</accession>
<dbReference type="PANTHER" id="PTHR22726">
    <property type="entry name" value="METALLOENDOPEPTIDASE OMA1"/>
    <property type="match status" value="1"/>
</dbReference>
<keyword evidence="1 6" id="KW-0645">Protease</keyword>
<dbReference type="EMBL" id="PDNU01000004">
    <property type="protein sequence ID" value="PHK96099.1"/>
    <property type="molecule type" value="Genomic_DNA"/>
</dbReference>
<evidence type="ECO:0000259" key="8">
    <source>
        <dbReference type="Pfam" id="PF01435"/>
    </source>
</evidence>
<feature type="signal peptide" evidence="7">
    <location>
        <begin position="1"/>
        <end position="19"/>
    </location>
</feature>
<dbReference type="GO" id="GO:0004222">
    <property type="term" value="F:metalloendopeptidase activity"/>
    <property type="evidence" value="ECO:0007669"/>
    <property type="project" value="InterPro"/>
</dbReference>
<feature type="chain" id="PRO_5012271057" description="Peptidase M48 domain-containing protein" evidence="7">
    <location>
        <begin position="20"/>
        <end position="262"/>
    </location>
</feature>
<evidence type="ECO:0000256" key="4">
    <source>
        <dbReference type="ARBA" id="ARBA00022833"/>
    </source>
</evidence>
<dbReference type="Pfam" id="PF01435">
    <property type="entry name" value="Peptidase_M48"/>
    <property type="match status" value="1"/>
</dbReference>
<dbReference type="GO" id="GO:0051603">
    <property type="term" value="P:proteolysis involved in protein catabolic process"/>
    <property type="evidence" value="ECO:0007669"/>
    <property type="project" value="TreeGrafter"/>
</dbReference>